<dbReference type="EMBL" id="CAJEWN010000065">
    <property type="protein sequence ID" value="CAD2157292.1"/>
    <property type="molecule type" value="Genomic_DNA"/>
</dbReference>
<evidence type="ECO:0000313" key="1">
    <source>
        <dbReference type="EMBL" id="CAD2157292.1"/>
    </source>
</evidence>
<dbReference type="AlphaFoldDB" id="A0A6V7UG14"/>
<name>A0A6V7UG14_MELEN</name>
<evidence type="ECO:0000313" key="2">
    <source>
        <dbReference type="Proteomes" id="UP000580250"/>
    </source>
</evidence>
<reference evidence="1 2" key="1">
    <citation type="submission" date="2020-08" db="EMBL/GenBank/DDBJ databases">
        <authorList>
            <person name="Koutsovoulos G."/>
            <person name="Danchin GJ E."/>
        </authorList>
    </citation>
    <scope>NUCLEOTIDE SEQUENCE [LARGE SCALE GENOMIC DNA]</scope>
</reference>
<dbReference type="Proteomes" id="UP000580250">
    <property type="component" value="Unassembled WGS sequence"/>
</dbReference>
<accession>A0A6V7UG14</accession>
<protein>
    <submittedName>
        <fullName evidence="1">Uncharacterized protein</fullName>
    </submittedName>
</protein>
<proteinExistence type="predicted"/>
<sequence length="49" mass="5853">MKNKCVEKGKKEGKFKLNFNKIINNQLLLENLSNIQLDIKLKKRKKFFS</sequence>
<comment type="caution">
    <text evidence="1">The sequence shown here is derived from an EMBL/GenBank/DDBJ whole genome shotgun (WGS) entry which is preliminary data.</text>
</comment>
<organism evidence="1 2">
    <name type="scientific">Meloidogyne enterolobii</name>
    <name type="common">Root-knot nematode worm</name>
    <name type="synonym">Meloidogyne mayaguensis</name>
    <dbReference type="NCBI Taxonomy" id="390850"/>
    <lineage>
        <taxon>Eukaryota</taxon>
        <taxon>Metazoa</taxon>
        <taxon>Ecdysozoa</taxon>
        <taxon>Nematoda</taxon>
        <taxon>Chromadorea</taxon>
        <taxon>Rhabditida</taxon>
        <taxon>Tylenchina</taxon>
        <taxon>Tylenchomorpha</taxon>
        <taxon>Tylenchoidea</taxon>
        <taxon>Meloidogynidae</taxon>
        <taxon>Meloidogyninae</taxon>
        <taxon>Meloidogyne</taxon>
    </lineage>
</organism>
<gene>
    <name evidence="1" type="ORF">MENT_LOCUS12573</name>
</gene>